<evidence type="ECO:0000313" key="4">
    <source>
        <dbReference type="Proteomes" id="UP000243217"/>
    </source>
</evidence>
<proteinExistence type="predicted"/>
<dbReference type="AlphaFoldDB" id="A0A1W0A5V3"/>
<gene>
    <name evidence="3" type="ORF">THRCLA_02246</name>
</gene>
<dbReference type="EMBL" id="JNBS01000433">
    <property type="protein sequence ID" value="OQS05667.1"/>
    <property type="molecule type" value="Genomic_DNA"/>
</dbReference>
<dbReference type="NCBIfam" id="TIGR00266">
    <property type="entry name" value="TIGR00266 family protein"/>
    <property type="match status" value="1"/>
</dbReference>
<evidence type="ECO:0000259" key="2">
    <source>
        <dbReference type="PROSITE" id="PS50020"/>
    </source>
</evidence>
<dbReference type="CDD" id="cd00201">
    <property type="entry name" value="WW"/>
    <property type="match status" value="1"/>
</dbReference>
<evidence type="ECO:0000313" key="3">
    <source>
        <dbReference type="EMBL" id="OQS05667.1"/>
    </source>
</evidence>
<feature type="region of interest" description="Disordered" evidence="1">
    <location>
        <begin position="55"/>
        <end position="91"/>
    </location>
</feature>
<feature type="region of interest" description="Disordered" evidence="1">
    <location>
        <begin position="368"/>
        <end position="421"/>
    </location>
</feature>
<dbReference type="PANTHER" id="PTHR43657">
    <property type="entry name" value="TRYPTOPHAN RNA-BINDING ATTENUATOR PROTEIN-LIKE PROTEIN"/>
    <property type="match status" value="1"/>
</dbReference>
<dbReference type="OrthoDB" id="1705416at2759"/>
<dbReference type="InterPro" id="IPR036983">
    <property type="entry name" value="AIM24_sf"/>
</dbReference>
<dbReference type="SUPFAM" id="SSF51219">
    <property type="entry name" value="TRAP-like"/>
    <property type="match status" value="1"/>
</dbReference>
<dbReference type="Pfam" id="PF01987">
    <property type="entry name" value="AIM24"/>
    <property type="match status" value="1"/>
</dbReference>
<dbReference type="Proteomes" id="UP000243217">
    <property type="component" value="Unassembled WGS sequence"/>
</dbReference>
<protein>
    <recommendedName>
        <fullName evidence="2">WW domain-containing protein</fullName>
    </recommendedName>
</protein>
<feature type="compositionally biased region" description="Low complexity" evidence="1">
    <location>
        <begin position="65"/>
        <end position="85"/>
    </location>
</feature>
<dbReference type="InterPro" id="IPR016031">
    <property type="entry name" value="Trp_RNA-bd_attenuator-like_dom"/>
</dbReference>
<name>A0A1W0A5V3_9STRA</name>
<feature type="compositionally biased region" description="Low complexity" evidence="1">
    <location>
        <begin position="389"/>
        <end position="408"/>
    </location>
</feature>
<accession>A0A1W0A5V3</accession>
<organism evidence="3 4">
    <name type="scientific">Thraustotheca clavata</name>
    <dbReference type="NCBI Taxonomy" id="74557"/>
    <lineage>
        <taxon>Eukaryota</taxon>
        <taxon>Sar</taxon>
        <taxon>Stramenopiles</taxon>
        <taxon>Oomycota</taxon>
        <taxon>Saprolegniomycetes</taxon>
        <taxon>Saprolegniales</taxon>
        <taxon>Achlyaceae</taxon>
        <taxon>Thraustotheca</taxon>
    </lineage>
</organism>
<comment type="caution">
    <text evidence="3">The sequence shown here is derived from an EMBL/GenBank/DDBJ whole genome shotgun (WGS) entry which is preliminary data.</text>
</comment>
<dbReference type="Gene3D" id="3.60.160.10">
    <property type="entry name" value="Mitochondrial biogenesis AIM24"/>
    <property type="match status" value="1"/>
</dbReference>
<dbReference type="STRING" id="74557.A0A1W0A5V3"/>
<dbReference type="SMART" id="SM00456">
    <property type="entry name" value="WW"/>
    <property type="match status" value="1"/>
</dbReference>
<keyword evidence="4" id="KW-1185">Reference proteome</keyword>
<dbReference type="PROSITE" id="PS50020">
    <property type="entry name" value="WW_DOMAIN_2"/>
    <property type="match status" value="1"/>
</dbReference>
<dbReference type="PANTHER" id="PTHR43657:SF1">
    <property type="entry name" value="ALTERED INHERITANCE OF MITOCHONDRIA PROTEIN 24, MITOCHONDRIAL"/>
    <property type="match status" value="1"/>
</dbReference>
<sequence length="447" mass="47873">MLLIKHLVHLTQRSKVLRHSKVFRACFSTSPDDWETLTRRDGRTVFFNKHTKESTFKSPFSNDSVTPITEQTPTQTTSQESTPVSAAGGNSEVVETQVWEPIDFKKAARIEGTETQIVHIDIGPNQKLRSESGAMIYMTDGIEMDTHTAGGISQGLTRMMTGQNFFVTEYTYKGTDTGTVAMGTSVPSKILHMPLEKYGGSLICQKGAFLCGSHTISIEMEFTKNFGAGFFGGEGFVLQRLNGPGDAFISANGALIERTLKEGEVFRISSGCLVAFEPSVHFDITSVSGVKNVLFSGTGLFVTTLTGPGRVYLQGLPFDRMVGEIASRIPGGRGGSPIIMPMGLGGGSSGTEEASGDAAAAAGSFAGAEAMSEAPPTDNSMFGMADAPTSQTTTESSSDWDSSSLNDTPQIEPDMESDPNEFVTEEFDSDTAGDAVDAVTDFFKRFF</sequence>
<dbReference type="InterPro" id="IPR002838">
    <property type="entry name" value="AIM24"/>
</dbReference>
<reference evidence="3 4" key="1">
    <citation type="journal article" date="2014" name="Genome Biol. Evol.">
        <title>The secreted proteins of Achlya hypogyna and Thraustotheca clavata identify the ancestral oomycete secretome and reveal gene acquisitions by horizontal gene transfer.</title>
        <authorList>
            <person name="Misner I."/>
            <person name="Blouin N."/>
            <person name="Leonard G."/>
            <person name="Richards T.A."/>
            <person name="Lane C.E."/>
        </authorList>
    </citation>
    <scope>NUCLEOTIDE SEQUENCE [LARGE SCALE GENOMIC DNA]</scope>
    <source>
        <strain evidence="3 4">ATCC 34112</strain>
    </source>
</reference>
<evidence type="ECO:0000256" key="1">
    <source>
        <dbReference type="SAM" id="MobiDB-lite"/>
    </source>
</evidence>
<feature type="domain" description="WW" evidence="2">
    <location>
        <begin position="28"/>
        <end position="61"/>
    </location>
</feature>
<dbReference type="InterPro" id="IPR001202">
    <property type="entry name" value="WW_dom"/>
</dbReference>